<evidence type="ECO:0000259" key="16">
    <source>
        <dbReference type="Pfam" id="PF00590"/>
    </source>
</evidence>
<comment type="catalytic activity">
    <reaction evidence="13">
        <text>precorrin-2 + NAD(+) = sirohydrochlorin + NADH + 2 H(+)</text>
        <dbReference type="Rhea" id="RHEA:15613"/>
        <dbReference type="ChEBI" id="CHEBI:15378"/>
        <dbReference type="ChEBI" id="CHEBI:57540"/>
        <dbReference type="ChEBI" id="CHEBI:57945"/>
        <dbReference type="ChEBI" id="CHEBI:58351"/>
        <dbReference type="ChEBI" id="CHEBI:58827"/>
        <dbReference type="EC" id="1.3.1.76"/>
    </reaction>
</comment>
<dbReference type="Gene3D" id="1.10.8.610">
    <property type="entry name" value="SirC, precorrin-2 dehydrogenase, C-terminal helical domain-like"/>
    <property type="match status" value="1"/>
</dbReference>
<dbReference type="FunFam" id="3.40.1010.10:FF:000001">
    <property type="entry name" value="Siroheme synthase"/>
    <property type="match status" value="1"/>
</dbReference>
<dbReference type="InterPro" id="IPR014777">
    <property type="entry name" value="4pyrrole_Mease_sub1"/>
</dbReference>
<dbReference type="InterPro" id="IPR035996">
    <property type="entry name" value="4pyrrol_Methylase_sf"/>
</dbReference>
<dbReference type="InterPro" id="IPR000878">
    <property type="entry name" value="4pyrrol_Mease"/>
</dbReference>
<comment type="pathway">
    <text evidence="12">Porphyrin-containing compound metabolism; siroheme biosynthesis; precorrin-2 from uroporphyrinogen III: step 1/1.</text>
</comment>
<dbReference type="Pfam" id="PF00590">
    <property type="entry name" value="TP_methylase"/>
    <property type="match status" value="1"/>
</dbReference>
<dbReference type="Gene3D" id="3.40.1010.10">
    <property type="entry name" value="Cobalt-precorrin-4 Transmethylase, Domain 1"/>
    <property type="match status" value="1"/>
</dbReference>
<keyword evidence="7" id="KW-0560">Oxidoreductase</keyword>
<dbReference type="GO" id="GO:0019354">
    <property type="term" value="P:siroheme biosynthetic process"/>
    <property type="evidence" value="ECO:0007669"/>
    <property type="project" value="UniProtKB-UniPathway"/>
</dbReference>
<comment type="pathway">
    <text evidence="1">Porphyrin-containing compound metabolism; siroheme biosynthesis; sirohydrochlorin from precorrin-2: step 1/1.</text>
</comment>
<dbReference type="CDD" id="cd11642">
    <property type="entry name" value="SUMT"/>
    <property type="match status" value="1"/>
</dbReference>
<evidence type="ECO:0000313" key="18">
    <source>
        <dbReference type="EMBL" id="SPE22632.1"/>
    </source>
</evidence>
<evidence type="ECO:0000256" key="2">
    <source>
        <dbReference type="ARBA" id="ARBA00005879"/>
    </source>
</evidence>
<keyword evidence="8" id="KW-0520">NAD</keyword>
<dbReference type="SUPFAM" id="SSF75615">
    <property type="entry name" value="Siroheme synthase middle domains-like"/>
    <property type="match status" value="1"/>
</dbReference>
<proteinExistence type="inferred from homology"/>
<feature type="active site" description="Proton acceptor" evidence="14">
    <location>
        <position position="258"/>
    </location>
</feature>
<keyword evidence="5 15" id="KW-0808">Transferase</keyword>
<dbReference type="GO" id="GO:0043115">
    <property type="term" value="F:precorrin-2 dehydrogenase activity"/>
    <property type="evidence" value="ECO:0007669"/>
    <property type="project" value="UniProtKB-EC"/>
</dbReference>
<dbReference type="GO" id="GO:0004851">
    <property type="term" value="F:uroporphyrin-III C-methyltransferase activity"/>
    <property type="evidence" value="ECO:0007669"/>
    <property type="project" value="InterPro"/>
</dbReference>
<dbReference type="PIRSF" id="PIRSF036426">
    <property type="entry name" value="Sirohaem_synth"/>
    <property type="match status" value="1"/>
</dbReference>
<dbReference type="InterPro" id="IPR012409">
    <property type="entry name" value="Sirohaem_synth"/>
</dbReference>
<dbReference type="InterPro" id="IPR036291">
    <property type="entry name" value="NAD(P)-bd_dom_sf"/>
</dbReference>
<dbReference type="InterPro" id="IPR042518">
    <property type="entry name" value="SirC_C"/>
</dbReference>
<evidence type="ECO:0000256" key="8">
    <source>
        <dbReference type="ARBA" id="ARBA00023027"/>
    </source>
</evidence>
<dbReference type="Pfam" id="PF13241">
    <property type="entry name" value="NAD_binding_7"/>
    <property type="match status" value="1"/>
</dbReference>
<dbReference type="InterPro" id="IPR014776">
    <property type="entry name" value="4pyrrole_Mease_sub2"/>
</dbReference>
<dbReference type="GO" id="GO:0009236">
    <property type="term" value="P:cobalamin biosynthetic process"/>
    <property type="evidence" value="ECO:0007669"/>
    <property type="project" value="UniProtKB-KW"/>
</dbReference>
<dbReference type="NCBIfam" id="TIGR01470">
    <property type="entry name" value="cysG_Nterm"/>
    <property type="match status" value="1"/>
</dbReference>
<dbReference type="UniPathway" id="UPA00262">
    <property type="reaction ID" value="UER00222"/>
</dbReference>
<dbReference type="Gene3D" id="3.40.50.720">
    <property type="entry name" value="NAD(P)-binding Rossmann-like Domain"/>
    <property type="match status" value="1"/>
</dbReference>
<dbReference type="AlphaFoldDB" id="A0A2N9LHA5"/>
<evidence type="ECO:0000256" key="10">
    <source>
        <dbReference type="ARBA" id="ARBA00023244"/>
    </source>
</evidence>
<organism evidence="18 19">
    <name type="scientific">Candidatus Sulfuritelmatomonas gaucii</name>
    <dbReference type="NCBI Taxonomy" id="2043161"/>
    <lineage>
        <taxon>Bacteria</taxon>
        <taxon>Pseudomonadati</taxon>
        <taxon>Acidobacteriota</taxon>
        <taxon>Terriglobia</taxon>
        <taxon>Terriglobales</taxon>
        <taxon>Acidobacteriaceae</taxon>
        <taxon>Candidatus Sulfuritelmatomonas</taxon>
    </lineage>
</organism>
<reference evidence="19" key="1">
    <citation type="submission" date="2018-02" db="EMBL/GenBank/DDBJ databases">
        <authorList>
            <person name="Hausmann B."/>
        </authorList>
    </citation>
    <scope>NUCLEOTIDE SEQUENCE [LARGE SCALE GENOMIC DNA]</scope>
    <source>
        <strain evidence="19">Peat soil MAG SbA5</strain>
    </source>
</reference>
<dbReference type="GO" id="GO:0051266">
    <property type="term" value="F:sirohydrochlorin ferrochelatase activity"/>
    <property type="evidence" value="ECO:0007669"/>
    <property type="project" value="InterPro"/>
</dbReference>
<dbReference type="InterPro" id="IPR006367">
    <property type="entry name" value="Sirohaem_synthase_N"/>
</dbReference>
<evidence type="ECO:0000256" key="3">
    <source>
        <dbReference type="ARBA" id="ARBA00022573"/>
    </source>
</evidence>
<dbReference type="InterPro" id="IPR050161">
    <property type="entry name" value="Siro_Cobalamin_biosynth"/>
</dbReference>
<evidence type="ECO:0000256" key="13">
    <source>
        <dbReference type="ARBA" id="ARBA00047561"/>
    </source>
</evidence>
<dbReference type="PROSITE" id="PS00839">
    <property type="entry name" value="SUMT_1"/>
    <property type="match status" value="1"/>
</dbReference>
<dbReference type="InterPro" id="IPR006366">
    <property type="entry name" value="CobA/CysG_C"/>
</dbReference>
<evidence type="ECO:0000256" key="15">
    <source>
        <dbReference type="RuleBase" id="RU003960"/>
    </source>
</evidence>
<dbReference type="PROSITE" id="PS00840">
    <property type="entry name" value="SUMT_2"/>
    <property type="match status" value="1"/>
</dbReference>
<evidence type="ECO:0000256" key="6">
    <source>
        <dbReference type="ARBA" id="ARBA00022691"/>
    </source>
</evidence>
<protein>
    <submittedName>
        <fullName evidence="18">Siroheme synthase</fullName>
    </submittedName>
</protein>
<evidence type="ECO:0000313" key="19">
    <source>
        <dbReference type="Proteomes" id="UP000239735"/>
    </source>
</evidence>
<dbReference type="NCBIfam" id="NF004790">
    <property type="entry name" value="PRK06136.1"/>
    <property type="match status" value="1"/>
</dbReference>
<dbReference type="SUPFAM" id="SSF53790">
    <property type="entry name" value="Tetrapyrrole methylase"/>
    <property type="match status" value="1"/>
</dbReference>
<keyword evidence="11" id="KW-0511">Multifunctional enzyme</keyword>
<dbReference type="SUPFAM" id="SSF51735">
    <property type="entry name" value="NAD(P)-binding Rossmann-fold domains"/>
    <property type="match status" value="1"/>
</dbReference>
<accession>A0A2N9LHA5</accession>
<keyword evidence="6" id="KW-0949">S-adenosyl-L-methionine</keyword>
<keyword evidence="3" id="KW-0169">Cobalamin biosynthesis</keyword>
<feature type="active site" description="Proton donor" evidence="14">
    <location>
        <position position="280"/>
    </location>
</feature>
<evidence type="ECO:0000256" key="4">
    <source>
        <dbReference type="ARBA" id="ARBA00022603"/>
    </source>
</evidence>
<dbReference type="NCBIfam" id="TIGR01469">
    <property type="entry name" value="cobA_cysG_Cterm"/>
    <property type="match status" value="1"/>
</dbReference>
<dbReference type="Pfam" id="PF14824">
    <property type="entry name" value="Sirohm_synth_M"/>
    <property type="match status" value="1"/>
</dbReference>
<evidence type="ECO:0000256" key="9">
    <source>
        <dbReference type="ARBA" id="ARBA00023239"/>
    </source>
</evidence>
<dbReference type="InterPro" id="IPR028281">
    <property type="entry name" value="Sirohaem_synthase_central"/>
</dbReference>
<gene>
    <name evidence="18" type="primary">cysG</name>
    <name evidence="18" type="ORF">SBA5_350029</name>
</gene>
<dbReference type="Proteomes" id="UP000239735">
    <property type="component" value="Unassembled WGS sequence"/>
</dbReference>
<feature type="domain" description="Tetrapyrrole methylase" evidence="16">
    <location>
        <begin position="229"/>
        <end position="435"/>
    </location>
</feature>
<evidence type="ECO:0000256" key="11">
    <source>
        <dbReference type="ARBA" id="ARBA00023268"/>
    </source>
</evidence>
<comment type="similarity">
    <text evidence="2 15">Belongs to the precorrin methyltransferase family.</text>
</comment>
<dbReference type="PANTHER" id="PTHR45790:SF3">
    <property type="entry name" value="S-ADENOSYL-L-METHIONINE-DEPENDENT UROPORPHYRINOGEN III METHYLTRANSFERASE, CHLOROPLASTIC"/>
    <property type="match status" value="1"/>
</dbReference>
<evidence type="ECO:0000256" key="14">
    <source>
        <dbReference type="PIRSR" id="PIRSR036426-1"/>
    </source>
</evidence>
<keyword evidence="4 15" id="KW-0489">Methyltransferase</keyword>
<dbReference type="GO" id="GO:0032259">
    <property type="term" value="P:methylation"/>
    <property type="evidence" value="ECO:0007669"/>
    <property type="project" value="UniProtKB-KW"/>
</dbReference>
<feature type="domain" description="Siroheme synthase central" evidence="17">
    <location>
        <begin position="134"/>
        <end position="160"/>
    </location>
</feature>
<keyword evidence="9" id="KW-0456">Lyase</keyword>
<dbReference type="GO" id="GO:0051287">
    <property type="term" value="F:NAD binding"/>
    <property type="evidence" value="ECO:0007669"/>
    <property type="project" value="InterPro"/>
</dbReference>
<evidence type="ECO:0000256" key="12">
    <source>
        <dbReference type="ARBA" id="ARBA00025705"/>
    </source>
</evidence>
<dbReference type="InterPro" id="IPR003043">
    <property type="entry name" value="Uropor_MeTrfase_CS"/>
</dbReference>
<dbReference type="NCBIfam" id="NF007922">
    <property type="entry name" value="PRK10637.1"/>
    <property type="match status" value="1"/>
</dbReference>
<dbReference type="PANTHER" id="PTHR45790">
    <property type="entry name" value="SIROHEME SYNTHASE-RELATED"/>
    <property type="match status" value="1"/>
</dbReference>
<name>A0A2N9LHA5_9BACT</name>
<evidence type="ECO:0000256" key="5">
    <source>
        <dbReference type="ARBA" id="ARBA00022679"/>
    </source>
</evidence>
<evidence type="ECO:0000259" key="17">
    <source>
        <dbReference type="Pfam" id="PF14824"/>
    </source>
</evidence>
<evidence type="ECO:0000256" key="1">
    <source>
        <dbReference type="ARBA" id="ARBA00005010"/>
    </source>
</evidence>
<keyword evidence="10" id="KW-0627">Porphyrin biosynthesis</keyword>
<evidence type="ECO:0000256" key="7">
    <source>
        <dbReference type="ARBA" id="ARBA00023002"/>
    </source>
</evidence>
<dbReference type="Gene3D" id="3.30.950.10">
    <property type="entry name" value="Methyltransferase, Cobalt-precorrin-4 Transmethylase, Domain 2"/>
    <property type="match status" value="1"/>
</dbReference>
<sequence>MKDRDLGTREQGKSAMSLLPIFLNLAGRPALLVGAGAVALDKIGSLLKTGVRLRVIAPRARAEIQELAGEGKLELVLRAFEPADLDGNFIVIAATDLSEVNAAVYREAVARGIPCNSVDDIPNCDFFFGSVVSRGDLQIAISTAGESPAVAQRLRREIDEQLPSDLGSGLAELGELRREVLATHERGEERRLLLHELAQRQICDSALCSSKQLARTGREAARAQAGTAYLVGAGPGDPELLTVKALRLIESADVILHDDLVPQPILDLATPGAAIMNVGKRCGAKGITQEEINALIVDHARAGRSVVRLKSGDPLLFGRAAEEMAALEDGGLPFEIVPGVSAAFAAAAAIGRSLTDREWASHVILSTGHHAQSHHRETLPAIEAATRVVYMPGRDLKMLAAEWIAEGLPPELPCVMVSHAAQAEQQVTQTTLGELGELEPAAAPSVLLAGWAVRERRVVDRAVEGAIKSQA</sequence>
<dbReference type="EMBL" id="OKRB01000092">
    <property type="protein sequence ID" value="SPE22632.1"/>
    <property type="molecule type" value="Genomic_DNA"/>
</dbReference>